<feature type="chain" id="PRO_5045095631" description="DUF4198 domain-containing protein" evidence="2">
    <location>
        <begin position="24"/>
        <end position="320"/>
    </location>
</feature>
<reference evidence="3 4" key="1">
    <citation type="submission" date="2023-07" db="EMBL/GenBank/DDBJ databases">
        <title>Sorghum-associated microbial communities from plants grown in Nebraska, USA.</title>
        <authorList>
            <person name="Schachtman D."/>
        </authorList>
    </citation>
    <scope>NUCLEOTIDE SEQUENCE [LARGE SCALE GENOMIC DNA]</scope>
    <source>
        <strain evidence="3 4">DS1027</strain>
    </source>
</reference>
<dbReference type="Proteomes" id="UP001184150">
    <property type="component" value="Unassembled WGS sequence"/>
</dbReference>
<accession>A0ABU1MRZ9</accession>
<evidence type="ECO:0000313" key="4">
    <source>
        <dbReference type="Proteomes" id="UP001184150"/>
    </source>
</evidence>
<dbReference type="EMBL" id="JAVDRD010000015">
    <property type="protein sequence ID" value="MDR6513119.1"/>
    <property type="molecule type" value="Genomic_DNA"/>
</dbReference>
<feature type="signal peptide" evidence="2">
    <location>
        <begin position="1"/>
        <end position="23"/>
    </location>
</feature>
<evidence type="ECO:0000313" key="3">
    <source>
        <dbReference type="EMBL" id="MDR6513119.1"/>
    </source>
</evidence>
<feature type="compositionally biased region" description="Gly residues" evidence="1">
    <location>
        <begin position="146"/>
        <end position="165"/>
    </location>
</feature>
<comment type="caution">
    <text evidence="3">The sequence shown here is derived from an EMBL/GenBank/DDBJ whole genome shotgun (WGS) entry which is preliminary data.</text>
</comment>
<dbReference type="Pfam" id="PF10670">
    <property type="entry name" value="DUF4198"/>
    <property type="match status" value="1"/>
</dbReference>
<sequence>MNRKSLALAAPLMALALGAPAQAHRVWLLPSITVLADTNQSVTVDAAISNDLFYPDHFPLGVDQVKVWAPDGTPGKIENAARLRTRSVFDVAIDKPGTWKIGTEMANLSGTFKVNGELWGLGMRRPGGPGGAGGQAGMGAPPRGMMPGGPAGPGGPGGPGGGEGGPRPQIAPDHMVASLADIPADATEVNLTETLNRNFVFVTAGTPTTQAFAPSGKGLEMVPITHPDELVSDEPGKFRFLIDGQPAAKLKVTVIPGAKRYRDIEGAQELTTAADGTVTVKWPVPGFYWLNASLTDDHPANPRAAHRRTSYTTTLEVVAP</sequence>
<gene>
    <name evidence="3" type="ORF">J2792_004009</name>
</gene>
<protein>
    <recommendedName>
        <fullName evidence="5">DUF4198 domain-containing protein</fullName>
    </recommendedName>
</protein>
<keyword evidence="4" id="KW-1185">Reference proteome</keyword>
<evidence type="ECO:0000256" key="2">
    <source>
        <dbReference type="SAM" id="SignalP"/>
    </source>
</evidence>
<evidence type="ECO:0000256" key="1">
    <source>
        <dbReference type="SAM" id="MobiDB-lite"/>
    </source>
</evidence>
<proteinExistence type="predicted"/>
<feature type="region of interest" description="Disordered" evidence="1">
    <location>
        <begin position="124"/>
        <end position="171"/>
    </location>
</feature>
<dbReference type="InterPro" id="IPR019613">
    <property type="entry name" value="DUF4198"/>
</dbReference>
<dbReference type="RefSeq" id="WP_309806464.1">
    <property type="nucleotide sequence ID" value="NZ_JAVDRD010000015.1"/>
</dbReference>
<evidence type="ECO:0008006" key="5">
    <source>
        <dbReference type="Google" id="ProtNLM"/>
    </source>
</evidence>
<organism evidence="3 4">
    <name type="scientific">Novosphingobium capsulatum</name>
    <dbReference type="NCBI Taxonomy" id="13688"/>
    <lineage>
        <taxon>Bacteria</taxon>
        <taxon>Pseudomonadati</taxon>
        <taxon>Pseudomonadota</taxon>
        <taxon>Alphaproteobacteria</taxon>
        <taxon>Sphingomonadales</taxon>
        <taxon>Sphingomonadaceae</taxon>
        <taxon>Novosphingobium</taxon>
    </lineage>
</organism>
<keyword evidence="2" id="KW-0732">Signal</keyword>
<feature type="compositionally biased region" description="Gly residues" evidence="1">
    <location>
        <begin position="125"/>
        <end position="137"/>
    </location>
</feature>
<name>A0ABU1MRZ9_9SPHN</name>